<dbReference type="Pfam" id="PF13279">
    <property type="entry name" value="4HBT_2"/>
    <property type="match status" value="1"/>
</dbReference>
<organism evidence="1 2">
    <name type="scientific">SAR86 cluster bacterium</name>
    <dbReference type="NCBI Taxonomy" id="2030880"/>
    <lineage>
        <taxon>Bacteria</taxon>
        <taxon>Pseudomonadati</taxon>
        <taxon>Pseudomonadota</taxon>
        <taxon>Gammaproteobacteria</taxon>
        <taxon>SAR86 cluster</taxon>
    </lineage>
</organism>
<dbReference type="Proteomes" id="UP000711391">
    <property type="component" value="Unassembled WGS sequence"/>
</dbReference>
<sequence>MQSLPYKSEIKIVSKDMCDHNGHMNVNYYYQLFDSVYTSMYYKDLGFDDAYLASGFSTFTLEDSIRYLKEFKLGDKVYPSFYLANVNKKLLHFVGILKNENDELSAIFETVLAHMDLNARKVTEFKSSKLDELLKYKNQNSLKEDLPFELKLKIRDL</sequence>
<dbReference type="SUPFAM" id="SSF54637">
    <property type="entry name" value="Thioesterase/thiol ester dehydrase-isomerase"/>
    <property type="match status" value="1"/>
</dbReference>
<dbReference type="Gene3D" id="3.10.129.10">
    <property type="entry name" value="Hotdog Thioesterase"/>
    <property type="match status" value="1"/>
</dbReference>
<reference evidence="1" key="1">
    <citation type="submission" date="2020-10" db="EMBL/GenBank/DDBJ databases">
        <title>Microbiome of the Black Sea water column analyzed by genome centric metagenomics.</title>
        <authorList>
            <person name="Cabello-Yeves P.J."/>
            <person name="Callieri C."/>
            <person name="Picazo A."/>
            <person name="Mehrshad M."/>
            <person name="Haro-Moreno J.M."/>
            <person name="Roda-Garcia J."/>
            <person name="Dzembekova N."/>
            <person name="Slabakova V."/>
            <person name="Slabakova N."/>
            <person name="Moncheva S."/>
            <person name="Rodriguez-Valera F."/>
        </authorList>
    </citation>
    <scope>NUCLEOTIDE SEQUENCE</scope>
    <source>
        <strain evidence="1">BS307-5m-G50</strain>
    </source>
</reference>
<proteinExistence type="predicted"/>
<dbReference type="AlphaFoldDB" id="A0A937I7I7"/>
<dbReference type="CDD" id="cd00586">
    <property type="entry name" value="4HBT"/>
    <property type="match status" value="1"/>
</dbReference>
<name>A0A937I7I7_9GAMM</name>
<dbReference type="InterPro" id="IPR029069">
    <property type="entry name" value="HotDog_dom_sf"/>
</dbReference>
<comment type="caution">
    <text evidence="1">The sequence shown here is derived from an EMBL/GenBank/DDBJ whole genome shotgun (WGS) entry which is preliminary data.</text>
</comment>
<gene>
    <name evidence="1" type="ORF">ISQ64_02980</name>
</gene>
<accession>A0A937I7I7</accession>
<dbReference type="EMBL" id="JADHQD010000013">
    <property type="protein sequence ID" value="MBL6818352.1"/>
    <property type="molecule type" value="Genomic_DNA"/>
</dbReference>
<protein>
    <submittedName>
        <fullName evidence="1">Thioesterase family protein</fullName>
    </submittedName>
</protein>
<evidence type="ECO:0000313" key="1">
    <source>
        <dbReference type="EMBL" id="MBL6818352.1"/>
    </source>
</evidence>
<evidence type="ECO:0000313" key="2">
    <source>
        <dbReference type="Proteomes" id="UP000711391"/>
    </source>
</evidence>